<dbReference type="PANTHER" id="PTHR12992:SF11">
    <property type="entry name" value="MITOCHONDRIAL COENZYME A DIPHOSPHATASE NUDT8"/>
    <property type="match status" value="1"/>
</dbReference>
<dbReference type="InterPro" id="IPR015797">
    <property type="entry name" value="NUDIX_hydrolase-like_dom_sf"/>
</dbReference>
<evidence type="ECO:0000313" key="8">
    <source>
        <dbReference type="EMBL" id="QAT42603.1"/>
    </source>
</evidence>
<dbReference type="Pfam" id="PF00293">
    <property type="entry name" value="NUDIX"/>
    <property type="match status" value="1"/>
</dbReference>
<dbReference type="Gene3D" id="3.90.79.10">
    <property type="entry name" value="Nucleoside Triphosphate Pyrophosphohydrolase"/>
    <property type="match status" value="1"/>
</dbReference>
<dbReference type="PROSITE" id="PS51462">
    <property type="entry name" value="NUDIX"/>
    <property type="match status" value="1"/>
</dbReference>
<keyword evidence="3" id="KW-0479">Metal-binding</keyword>
<evidence type="ECO:0000256" key="1">
    <source>
        <dbReference type="ARBA" id="ARBA00001936"/>
    </source>
</evidence>
<dbReference type="AlphaFoldDB" id="A0A410PUK5"/>
<dbReference type="GO" id="GO:0046872">
    <property type="term" value="F:metal ion binding"/>
    <property type="evidence" value="ECO:0007669"/>
    <property type="project" value="UniProtKB-KW"/>
</dbReference>
<comment type="cofactor">
    <cofactor evidence="1">
        <name>Mn(2+)</name>
        <dbReference type="ChEBI" id="CHEBI:29035"/>
    </cofactor>
</comment>
<protein>
    <submittedName>
        <fullName evidence="8">CoA pyrophosphatase</fullName>
    </submittedName>
</protein>
<dbReference type="CDD" id="cd03426">
    <property type="entry name" value="NUDIX_CoAse_Nudt7"/>
    <property type="match status" value="1"/>
</dbReference>
<evidence type="ECO:0000256" key="2">
    <source>
        <dbReference type="ARBA" id="ARBA00001946"/>
    </source>
</evidence>
<dbReference type="InterPro" id="IPR000086">
    <property type="entry name" value="NUDIX_hydrolase_dom"/>
</dbReference>
<dbReference type="InterPro" id="IPR045121">
    <property type="entry name" value="CoAse"/>
</dbReference>
<evidence type="ECO:0000256" key="5">
    <source>
        <dbReference type="ARBA" id="ARBA00022842"/>
    </source>
</evidence>
<feature type="domain" description="Nudix hydrolase" evidence="7">
    <location>
        <begin position="37"/>
        <end position="171"/>
    </location>
</feature>
<organism evidence="8 9">
    <name type="scientific">Aminipila luticellarii</name>
    <dbReference type="NCBI Taxonomy" id="2507160"/>
    <lineage>
        <taxon>Bacteria</taxon>
        <taxon>Bacillati</taxon>
        <taxon>Bacillota</taxon>
        <taxon>Clostridia</taxon>
        <taxon>Peptostreptococcales</taxon>
        <taxon>Anaerovoracaceae</taxon>
        <taxon>Aminipila</taxon>
    </lineage>
</organism>
<evidence type="ECO:0000256" key="6">
    <source>
        <dbReference type="ARBA" id="ARBA00023211"/>
    </source>
</evidence>
<keyword evidence="6" id="KW-0464">Manganese</keyword>
<dbReference type="KEGG" id="amij:EQM06_04845"/>
<dbReference type="OrthoDB" id="9802805at2"/>
<dbReference type="PANTHER" id="PTHR12992">
    <property type="entry name" value="NUDIX HYDROLASE"/>
    <property type="match status" value="1"/>
</dbReference>
<dbReference type="PROSITE" id="PS00893">
    <property type="entry name" value="NUDIX_BOX"/>
    <property type="match status" value="1"/>
</dbReference>
<accession>A0A410PUK5</accession>
<dbReference type="GO" id="GO:0010945">
    <property type="term" value="F:coenzyme A diphosphatase activity"/>
    <property type="evidence" value="ECO:0007669"/>
    <property type="project" value="InterPro"/>
</dbReference>
<name>A0A410PUK5_9FIRM</name>
<gene>
    <name evidence="8" type="ORF">EQM06_04845</name>
</gene>
<keyword evidence="5" id="KW-0460">Magnesium</keyword>
<dbReference type="InterPro" id="IPR020084">
    <property type="entry name" value="NUDIX_hydrolase_CS"/>
</dbReference>
<keyword evidence="9" id="KW-1185">Reference proteome</keyword>
<evidence type="ECO:0000256" key="4">
    <source>
        <dbReference type="ARBA" id="ARBA00022801"/>
    </source>
</evidence>
<sequence length="224" mass="26297">MYIIRKQRIETLNKNKLNLSEIENIFKNRKPAAIGEYHYFSVLVPLIEKDGELYLLYEIRAKSLKTQPGEICFPGGAVEKNETKRQCAIRETCEELGVEKKDIRIISELDTLYTYSNFTMYCFLGKISYEALSQKKINEDEVQEFFLVPLNYMMDQAPFIYNVDVLPNIGTDFPYDLLKLNNGYNWRKGKSEVPIYTYEDKSIWGLTARITHNFVNIIKLENRE</sequence>
<reference evidence="8 9" key="1">
    <citation type="submission" date="2019-01" db="EMBL/GenBank/DDBJ databases">
        <title>Draft genomes of a novel of Aminipila strains.</title>
        <authorList>
            <person name="Ma S."/>
        </authorList>
    </citation>
    <scope>NUCLEOTIDE SEQUENCE [LARGE SCALE GENOMIC DNA]</scope>
    <source>
        <strain evidence="9">JN-39</strain>
    </source>
</reference>
<keyword evidence="4" id="KW-0378">Hydrolase</keyword>
<dbReference type="SUPFAM" id="SSF55811">
    <property type="entry name" value="Nudix"/>
    <property type="match status" value="1"/>
</dbReference>
<dbReference type="Proteomes" id="UP000287601">
    <property type="component" value="Chromosome"/>
</dbReference>
<evidence type="ECO:0000259" key="7">
    <source>
        <dbReference type="PROSITE" id="PS51462"/>
    </source>
</evidence>
<evidence type="ECO:0000256" key="3">
    <source>
        <dbReference type="ARBA" id="ARBA00022723"/>
    </source>
</evidence>
<dbReference type="EMBL" id="CP035281">
    <property type="protein sequence ID" value="QAT42603.1"/>
    <property type="molecule type" value="Genomic_DNA"/>
</dbReference>
<comment type="cofactor">
    <cofactor evidence="2">
        <name>Mg(2+)</name>
        <dbReference type="ChEBI" id="CHEBI:18420"/>
    </cofactor>
</comment>
<proteinExistence type="predicted"/>
<evidence type="ECO:0000313" key="9">
    <source>
        <dbReference type="Proteomes" id="UP000287601"/>
    </source>
</evidence>